<dbReference type="SUPFAM" id="SSF48208">
    <property type="entry name" value="Six-hairpin glycosidases"/>
    <property type="match status" value="1"/>
</dbReference>
<dbReference type="PANTHER" id="PTHR34987:SF4">
    <property type="entry name" value="ALPHA-L-RHAMNOSIDASE C-TERMINAL DOMAIN-CONTAINING PROTEIN"/>
    <property type="match status" value="1"/>
</dbReference>
<sequence>MPGDRDWNASWIWGDGEPSPRNEWRCFRKTFRMTGRKPDEARLRLTADSRYVLYVNGTQVGRGPVRSWPFELAYDEYDVGHLLVPGADNTIAVLVMHFGVSTFYYLRGRGGLIAELALGTNADGRRDIAAATDATWTTAVHAGYDRRSPRMSCQHAFTETIDARSWDDGWTMPGFADDWAPATVIGPAGIEPWTRLVERDIPYLTEEPVYPVRVESVRTVVPRSWGVVIDLRNLFVPDSADHANNAMFCGYLAVTVRASKRCRATIGIVDDGRVFGPCSVNGTWYGADAFAGERPQHFLEAELREGDNLLVMDVTGVSHGHGYHFALDCAEPFEVVSPLEGKPEAGESASPFVAIGPFDSGVIVDHRPRRALNRAHPDYVRAKEIAFAADLDRFGGWVKPVDERYVSRDDVFSACVWTPAAAELPVPRALQTAVVANAEAAAVPSFPHADTELVLDFGRELSGYLAFEVAASAGTVIDLYGFEYMRDGWRQETFGLDNTMRYVCREGRQRYVSPVRRGLRYLMMTVRGAVEPLRIHSVTMLQSNFPVAEIGRFQCSDPLLNDIWHMSGHTTRLCMEDTFVDCPAFEQTFWVGDARNEALVGYYVFGDDSIVSRCLRLVPGSKFQSPFYADQVPSGWSSVIPNWTFFWAIACLELYRFNGDRSFADSIWPHVKYTLDHYWERLDDRGLFYMQGWNLLDWAPIDQPNDGVVTHQNMFLVKALRAAAELADGVDDETAATYRGRAERLRAAINAGLWSEERRAYVDCIHADGRVSSIFSMQTQVVAYLCDIADGERLDRVRQLLESPPADFVQIGSPFMSFFHYEALAKLGRFGDMLDDMRRNYGQMIDHDATACWEMYPSRSRSRNDYLTRSHCHAWSAGPGYFLGAYTLGVRGLDPGWSKVIVEPQVADLDWARGAVPHPGGGRIDVAWRIDRAAGTMHIRVASPAGVDVSVQPPAGVTADVERVTVG</sequence>
<evidence type="ECO:0000259" key="3">
    <source>
        <dbReference type="Pfam" id="PF17389"/>
    </source>
</evidence>
<dbReference type="Pfam" id="PF17390">
    <property type="entry name" value="Bac_rhamnosid_C"/>
    <property type="match status" value="1"/>
</dbReference>
<dbReference type="Proteomes" id="UP000247476">
    <property type="component" value="Unassembled WGS sequence"/>
</dbReference>
<evidence type="ECO:0000259" key="2">
    <source>
        <dbReference type="Pfam" id="PF08531"/>
    </source>
</evidence>
<dbReference type="InterPro" id="IPR008979">
    <property type="entry name" value="Galactose-bd-like_sf"/>
</dbReference>
<reference evidence="6 7" key="1">
    <citation type="submission" date="2018-05" db="EMBL/GenBank/DDBJ databases">
        <title>Paenibacillus flagellatus sp. nov., isolated from selenium mineral soil.</title>
        <authorList>
            <person name="Dai X."/>
        </authorList>
    </citation>
    <scope>NUCLEOTIDE SEQUENCE [LARGE SCALE GENOMIC DNA]</scope>
    <source>
        <strain evidence="6 7">DXL2</strain>
    </source>
</reference>
<feature type="domain" description="Bacterial alpha-L-rhamnosidase N-terminal" evidence="2">
    <location>
        <begin position="37"/>
        <end position="184"/>
    </location>
</feature>
<organism evidence="6 7">
    <name type="scientific">Paenibacillus flagellatus</name>
    <dbReference type="NCBI Taxonomy" id="2211139"/>
    <lineage>
        <taxon>Bacteria</taxon>
        <taxon>Bacillati</taxon>
        <taxon>Bacillota</taxon>
        <taxon>Bacilli</taxon>
        <taxon>Bacillales</taxon>
        <taxon>Paenibacillaceae</taxon>
        <taxon>Paenibacillus</taxon>
    </lineage>
</organism>
<dbReference type="GO" id="GO:0005975">
    <property type="term" value="P:carbohydrate metabolic process"/>
    <property type="evidence" value="ECO:0007669"/>
    <property type="project" value="InterPro"/>
</dbReference>
<evidence type="ECO:0000259" key="4">
    <source>
        <dbReference type="Pfam" id="PF17390"/>
    </source>
</evidence>
<dbReference type="RefSeq" id="WP_110841284.1">
    <property type="nucleotide sequence ID" value="NZ_QJVJ01000007.1"/>
</dbReference>
<dbReference type="Gene3D" id="2.60.120.260">
    <property type="entry name" value="Galactose-binding domain-like"/>
    <property type="match status" value="3"/>
</dbReference>
<evidence type="ECO:0000313" key="6">
    <source>
        <dbReference type="EMBL" id="PYI53607.1"/>
    </source>
</evidence>
<evidence type="ECO:0000259" key="1">
    <source>
        <dbReference type="Pfam" id="PF05592"/>
    </source>
</evidence>
<dbReference type="AlphaFoldDB" id="A0A2V5KQI8"/>
<dbReference type="OrthoDB" id="9815108at2"/>
<feature type="domain" description="Alpha-L-rhamnosidase C-terminal" evidence="4">
    <location>
        <begin position="889"/>
        <end position="961"/>
    </location>
</feature>
<comment type="caution">
    <text evidence="6">The sequence shown here is derived from an EMBL/GenBank/DDBJ whole genome shotgun (WGS) entry which is preliminary data.</text>
</comment>
<dbReference type="Pfam" id="PF08531">
    <property type="entry name" value="Bac_rhamnosid_N"/>
    <property type="match status" value="1"/>
</dbReference>
<evidence type="ECO:0000313" key="7">
    <source>
        <dbReference type="Proteomes" id="UP000247476"/>
    </source>
</evidence>
<feature type="domain" description="Alpha-L-rhamnosidase" evidence="5">
    <location>
        <begin position="225"/>
        <end position="403"/>
    </location>
</feature>
<dbReference type="Pfam" id="PF21557">
    <property type="entry name" value="RhaB_D2"/>
    <property type="match status" value="1"/>
</dbReference>
<dbReference type="InterPro" id="IPR048653">
    <property type="entry name" value="RhaB_D2"/>
</dbReference>
<proteinExistence type="predicted"/>
<protein>
    <submittedName>
        <fullName evidence="6">Alpha-L-rhamnosidase</fullName>
    </submittedName>
</protein>
<dbReference type="InterPro" id="IPR013737">
    <property type="entry name" value="Bac_rhamnosid_N"/>
</dbReference>
<keyword evidence="7" id="KW-1185">Reference proteome</keyword>
<dbReference type="Gene3D" id="1.50.10.10">
    <property type="match status" value="1"/>
</dbReference>
<dbReference type="InterPro" id="IPR008902">
    <property type="entry name" value="Rhamnosid_concanavalin"/>
</dbReference>
<dbReference type="Pfam" id="PF17389">
    <property type="entry name" value="Bac_rhamnosid6H"/>
    <property type="match status" value="1"/>
</dbReference>
<accession>A0A2V5KQI8</accession>
<dbReference type="InterPro" id="IPR035398">
    <property type="entry name" value="Bac_rhamnosid_C"/>
</dbReference>
<feature type="domain" description="Alpha-L-rhamnosidase concanavalin-like" evidence="1">
    <location>
        <begin position="450"/>
        <end position="539"/>
    </location>
</feature>
<dbReference type="InterPro" id="IPR008928">
    <property type="entry name" value="6-hairpin_glycosidase_sf"/>
</dbReference>
<dbReference type="InterPro" id="IPR035396">
    <property type="entry name" value="Bac_rhamnosid6H"/>
</dbReference>
<gene>
    <name evidence="6" type="ORF">DLM86_17245</name>
</gene>
<dbReference type="SUPFAM" id="SSF49785">
    <property type="entry name" value="Galactose-binding domain-like"/>
    <property type="match status" value="1"/>
</dbReference>
<dbReference type="EMBL" id="QJVJ01000007">
    <property type="protein sequence ID" value="PYI53607.1"/>
    <property type="molecule type" value="Genomic_DNA"/>
</dbReference>
<name>A0A2V5KQI8_9BACL</name>
<dbReference type="Gene3D" id="2.60.420.10">
    <property type="entry name" value="Maltose phosphorylase, domain 3"/>
    <property type="match status" value="1"/>
</dbReference>
<dbReference type="PANTHER" id="PTHR34987">
    <property type="entry name" value="C, PUTATIVE (AFU_ORTHOLOGUE AFUA_3G02880)-RELATED"/>
    <property type="match status" value="1"/>
</dbReference>
<dbReference type="Pfam" id="PF05592">
    <property type="entry name" value="Bac_rhamnosid"/>
    <property type="match status" value="1"/>
</dbReference>
<feature type="domain" description="Alpha-L-rhamnosidase six-hairpin glycosidase" evidence="3">
    <location>
        <begin position="549"/>
        <end position="885"/>
    </location>
</feature>
<dbReference type="InterPro" id="IPR012341">
    <property type="entry name" value="6hp_glycosidase-like_sf"/>
</dbReference>
<evidence type="ECO:0000259" key="5">
    <source>
        <dbReference type="Pfam" id="PF21557"/>
    </source>
</evidence>